<dbReference type="AlphaFoldDB" id="S7RS15"/>
<dbReference type="GeneID" id="19300030"/>
<protein>
    <recommendedName>
        <fullName evidence="3">DUF1279 domain-containing protein</fullName>
    </recommendedName>
</protein>
<dbReference type="eggNOG" id="KOG4526">
    <property type="taxonomic scope" value="Eukaryota"/>
</dbReference>
<evidence type="ECO:0000256" key="1">
    <source>
        <dbReference type="SAM" id="MobiDB-lite"/>
    </source>
</evidence>
<dbReference type="Pfam" id="PF06916">
    <property type="entry name" value="FAM210A-B_dom"/>
    <property type="match status" value="1"/>
</dbReference>
<dbReference type="PANTHER" id="PTHR21377">
    <property type="entry name" value="PROTEIN FAM210B, MITOCHONDRIAL"/>
    <property type="match status" value="1"/>
</dbReference>
<keyword evidence="2" id="KW-0812">Transmembrane</keyword>
<sequence>MIPRRIIPRLPLLRALVPRAVSSPLLPLTSRLRTQPLRASVLPSSSRSFHSSPSRLSSPEPAAHDPSTGIPPNASLSQRLKYLIKYYGWYALGVYLVLSVLDFSISFAAINIVGAEHVSRAAAAVKEYVASMIHSTPPEPGREEIESTSQHAAAGGQEGLYAMLVLAYTIHKTVFLPVRVGLTAGFTPKLVNWLGQRGWVGIRGTRRAAQHMRERSKDMRERINNNKP</sequence>
<reference evidence="4 5" key="1">
    <citation type="journal article" date="2012" name="Science">
        <title>The Paleozoic origin of enzymatic lignin decomposition reconstructed from 31 fungal genomes.</title>
        <authorList>
            <person name="Floudas D."/>
            <person name="Binder M."/>
            <person name="Riley R."/>
            <person name="Barry K."/>
            <person name="Blanchette R.A."/>
            <person name="Henrissat B."/>
            <person name="Martinez A.T."/>
            <person name="Otillar R."/>
            <person name="Spatafora J.W."/>
            <person name="Yadav J.S."/>
            <person name="Aerts A."/>
            <person name="Benoit I."/>
            <person name="Boyd A."/>
            <person name="Carlson A."/>
            <person name="Copeland A."/>
            <person name="Coutinho P.M."/>
            <person name="de Vries R.P."/>
            <person name="Ferreira P."/>
            <person name="Findley K."/>
            <person name="Foster B."/>
            <person name="Gaskell J."/>
            <person name="Glotzer D."/>
            <person name="Gorecki P."/>
            <person name="Heitman J."/>
            <person name="Hesse C."/>
            <person name="Hori C."/>
            <person name="Igarashi K."/>
            <person name="Jurgens J.A."/>
            <person name="Kallen N."/>
            <person name="Kersten P."/>
            <person name="Kohler A."/>
            <person name="Kuees U."/>
            <person name="Kumar T.K.A."/>
            <person name="Kuo A."/>
            <person name="LaButti K."/>
            <person name="Larrondo L.F."/>
            <person name="Lindquist E."/>
            <person name="Ling A."/>
            <person name="Lombard V."/>
            <person name="Lucas S."/>
            <person name="Lundell T."/>
            <person name="Martin R."/>
            <person name="McLaughlin D.J."/>
            <person name="Morgenstern I."/>
            <person name="Morin E."/>
            <person name="Murat C."/>
            <person name="Nagy L.G."/>
            <person name="Nolan M."/>
            <person name="Ohm R.A."/>
            <person name="Patyshakuliyeva A."/>
            <person name="Rokas A."/>
            <person name="Ruiz-Duenas F.J."/>
            <person name="Sabat G."/>
            <person name="Salamov A."/>
            <person name="Samejima M."/>
            <person name="Schmutz J."/>
            <person name="Slot J.C."/>
            <person name="St John F."/>
            <person name="Stenlid J."/>
            <person name="Sun H."/>
            <person name="Sun S."/>
            <person name="Syed K."/>
            <person name="Tsang A."/>
            <person name="Wiebenga A."/>
            <person name="Young D."/>
            <person name="Pisabarro A."/>
            <person name="Eastwood D.C."/>
            <person name="Martin F."/>
            <person name="Cullen D."/>
            <person name="Grigoriev I.V."/>
            <person name="Hibbett D.S."/>
        </authorList>
    </citation>
    <scope>NUCLEOTIDE SEQUENCE [LARGE SCALE GENOMIC DNA]</scope>
    <source>
        <strain evidence="4 5">ATCC 11539</strain>
    </source>
</reference>
<dbReference type="RefSeq" id="XP_007864527.1">
    <property type="nucleotide sequence ID" value="XM_007866336.1"/>
</dbReference>
<dbReference type="KEGG" id="gtr:GLOTRDRAFT_115365"/>
<gene>
    <name evidence="4" type="ORF">GLOTRDRAFT_115365</name>
</gene>
<dbReference type="PANTHER" id="PTHR21377:SF0">
    <property type="entry name" value="PROTEIN FAM210B, MITOCHONDRIAL"/>
    <property type="match status" value="1"/>
</dbReference>
<dbReference type="OMA" id="SAMDFPF"/>
<evidence type="ECO:0000259" key="3">
    <source>
        <dbReference type="Pfam" id="PF06916"/>
    </source>
</evidence>
<keyword evidence="2" id="KW-0472">Membrane</keyword>
<keyword evidence="2" id="KW-1133">Transmembrane helix</keyword>
<dbReference type="Proteomes" id="UP000030669">
    <property type="component" value="Unassembled WGS sequence"/>
</dbReference>
<dbReference type="InterPro" id="IPR009688">
    <property type="entry name" value="FAM210A/B-like_dom"/>
</dbReference>
<dbReference type="InterPro" id="IPR045866">
    <property type="entry name" value="FAM210A/B-like"/>
</dbReference>
<feature type="compositionally biased region" description="Low complexity" evidence="1">
    <location>
        <begin position="43"/>
        <end position="61"/>
    </location>
</feature>
<feature type="transmembrane region" description="Helical" evidence="2">
    <location>
        <begin position="87"/>
        <end position="110"/>
    </location>
</feature>
<feature type="compositionally biased region" description="Basic and acidic residues" evidence="1">
    <location>
        <begin position="211"/>
        <end position="228"/>
    </location>
</feature>
<name>S7RS15_GLOTA</name>
<dbReference type="OrthoDB" id="426386at2759"/>
<dbReference type="HOGENOM" id="CLU_059211_1_2_1"/>
<keyword evidence="5" id="KW-1185">Reference proteome</keyword>
<organism evidence="4 5">
    <name type="scientific">Gloeophyllum trabeum (strain ATCC 11539 / FP-39264 / Madison 617)</name>
    <name type="common">Brown rot fungus</name>
    <dbReference type="NCBI Taxonomy" id="670483"/>
    <lineage>
        <taxon>Eukaryota</taxon>
        <taxon>Fungi</taxon>
        <taxon>Dikarya</taxon>
        <taxon>Basidiomycota</taxon>
        <taxon>Agaricomycotina</taxon>
        <taxon>Agaricomycetes</taxon>
        <taxon>Gloeophyllales</taxon>
        <taxon>Gloeophyllaceae</taxon>
        <taxon>Gloeophyllum</taxon>
    </lineage>
</organism>
<proteinExistence type="predicted"/>
<dbReference type="GO" id="GO:0005739">
    <property type="term" value="C:mitochondrion"/>
    <property type="evidence" value="ECO:0007669"/>
    <property type="project" value="TreeGrafter"/>
</dbReference>
<dbReference type="EMBL" id="KB469299">
    <property type="protein sequence ID" value="EPQ57425.1"/>
    <property type="molecule type" value="Genomic_DNA"/>
</dbReference>
<feature type="region of interest" description="Disordered" evidence="1">
    <location>
        <begin position="43"/>
        <end position="70"/>
    </location>
</feature>
<feature type="domain" description="DUF1279" evidence="3">
    <location>
        <begin position="78"/>
        <end position="188"/>
    </location>
</feature>
<evidence type="ECO:0000313" key="5">
    <source>
        <dbReference type="Proteomes" id="UP000030669"/>
    </source>
</evidence>
<evidence type="ECO:0000313" key="4">
    <source>
        <dbReference type="EMBL" id="EPQ57425.1"/>
    </source>
</evidence>
<accession>S7RS15</accession>
<evidence type="ECO:0000256" key="2">
    <source>
        <dbReference type="SAM" id="Phobius"/>
    </source>
</evidence>
<feature type="region of interest" description="Disordered" evidence="1">
    <location>
        <begin position="208"/>
        <end position="228"/>
    </location>
</feature>